<evidence type="ECO:0000313" key="10">
    <source>
        <dbReference type="Proteomes" id="UP001610444"/>
    </source>
</evidence>
<organism evidence="9 10">
    <name type="scientific">Aspergillus pseudodeflectus</name>
    <dbReference type="NCBI Taxonomy" id="176178"/>
    <lineage>
        <taxon>Eukaryota</taxon>
        <taxon>Fungi</taxon>
        <taxon>Dikarya</taxon>
        <taxon>Ascomycota</taxon>
        <taxon>Pezizomycotina</taxon>
        <taxon>Eurotiomycetes</taxon>
        <taxon>Eurotiomycetidae</taxon>
        <taxon>Eurotiales</taxon>
        <taxon>Aspergillaceae</taxon>
        <taxon>Aspergillus</taxon>
        <taxon>Aspergillus subgen. Nidulantes</taxon>
    </lineage>
</organism>
<evidence type="ECO:0000256" key="6">
    <source>
        <dbReference type="ARBA" id="ARBA00023128"/>
    </source>
</evidence>
<protein>
    <submittedName>
        <fullName evidence="9">Alpha/Beta hydrolase protein</fullName>
    </submittedName>
</protein>
<comment type="subcellular location">
    <subcellularLocation>
        <location evidence="2">Endoplasmic reticulum</location>
    </subcellularLocation>
    <subcellularLocation>
        <location evidence="3">Membrane</location>
    </subcellularLocation>
    <subcellularLocation>
        <location evidence="1">Mitochondrion</location>
    </subcellularLocation>
</comment>
<dbReference type="EMBL" id="JBFXLR010000017">
    <property type="protein sequence ID" value="KAL2851634.1"/>
    <property type="molecule type" value="Genomic_DNA"/>
</dbReference>
<dbReference type="SUPFAM" id="SSF53474">
    <property type="entry name" value="alpha/beta-Hydrolases"/>
    <property type="match status" value="1"/>
</dbReference>
<keyword evidence="10" id="KW-1185">Reference proteome</keyword>
<sequence>MLTVFSIVAVHGLGGDAFTTWTASNGKLWLRDFLPQQIPNARIMTFGYDSSWFLSKSIMGIPDFASDLLFRLKSHRRTLAQQSRPIIFVCHSLGGIIVKKAIIVAHERSETYGTLLSEIKGVVFLGTPHRGSYVATWGQILANIPNTLTLGNAIKKEFMTTLTAHSRELQDISHSFVERGRSLRLFSFYEAEKFPGLTNEVVPKDSAILALPNEDSTFIQADHKTMVKFDSLLSQKYDPVWRLLQEWVSLIVGQEPGLLTSQGFSPIDLHLPRPHKYEVSPVHCDSCNIPHFGECPFARSKPKFKFRRSSL</sequence>
<dbReference type="PANTHER" id="PTHR48182">
    <property type="entry name" value="PROTEIN SERAC1"/>
    <property type="match status" value="1"/>
</dbReference>
<evidence type="ECO:0000256" key="5">
    <source>
        <dbReference type="ARBA" id="ARBA00022824"/>
    </source>
</evidence>
<dbReference type="InterPro" id="IPR052374">
    <property type="entry name" value="SERAC1"/>
</dbReference>
<proteinExistence type="inferred from homology"/>
<evidence type="ECO:0000256" key="2">
    <source>
        <dbReference type="ARBA" id="ARBA00004240"/>
    </source>
</evidence>
<keyword evidence="6" id="KW-0496">Mitochondrion</keyword>
<dbReference type="InterPro" id="IPR007751">
    <property type="entry name" value="DUF676_lipase-like"/>
</dbReference>
<dbReference type="RefSeq" id="XP_070899891.1">
    <property type="nucleotide sequence ID" value="XM_071049555.1"/>
</dbReference>
<evidence type="ECO:0000256" key="4">
    <source>
        <dbReference type="ARBA" id="ARBA00007920"/>
    </source>
</evidence>
<keyword evidence="5" id="KW-0256">Endoplasmic reticulum</keyword>
<comment type="caution">
    <text evidence="9">The sequence shown here is derived from an EMBL/GenBank/DDBJ whole genome shotgun (WGS) entry which is preliminary data.</text>
</comment>
<dbReference type="PANTHER" id="PTHR48182:SF2">
    <property type="entry name" value="PROTEIN SERAC1"/>
    <property type="match status" value="1"/>
</dbReference>
<evidence type="ECO:0000313" key="9">
    <source>
        <dbReference type="EMBL" id="KAL2851634.1"/>
    </source>
</evidence>
<dbReference type="GO" id="GO:0016787">
    <property type="term" value="F:hydrolase activity"/>
    <property type="evidence" value="ECO:0007669"/>
    <property type="project" value="UniProtKB-KW"/>
</dbReference>
<evidence type="ECO:0000259" key="8">
    <source>
        <dbReference type="Pfam" id="PF05057"/>
    </source>
</evidence>
<feature type="domain" description="DUF676" evidence="8">
    <location>
        <begin position="7"/>
        <end position="150"/>
    </location>
</feature>
<evidence type="ECO:0000256" key="1">
    <source>
        <dbReference type="ARBA" id="ARBA00004173"/>
    </source>
</evidence>
<dbReference type="InterPro" id="IPR029058">
    <property type="entry name" value="AB_hydrolase_fold"/>
</dbReference>
<keyword evidence="9" id="KW-0378">Hydrolase</keyword>
<comment type="similarity">
    <text evidence="4">Belongs to the putative lipase ROG1 family.</text>
</comment>
<dbReference type="Gene3D" id="3.40.50.1820">
    <property type="entry name" value="alpha/beta hydrolase"/>
    <property type="match status" value="1"/>
</dbReference>
<name>A0ABR4KH73_9EURO</name>
<evidence type="ECO:0000256" key="7">
    <source>
        <dbReference type="ARBA" id="ARBA00023136"/>
    </source>
</evidence>
<evidence type="ECO:0000256" key="3">
    <source>
        <dbReference type="ARBA" id="ARBA00004370"/>
    </source>
</evidence>
<dbReference type="GeneID" id="98164719"/>
<keyword evidence="7" id="KW-0472">Membrane</keyword>
<gene>
    <name evidence="9" type="ORF">BJX68DRAFT_65123</name>
</gene>
<dbReference type="Proteomes" id="UP001610444">
    <property type="component" value="Unassembled WGS sequence"/>
</dbReference>
<accession>A0ABR4KH73</accession>
<dbReference type="Pfam" id="PF05057">
    <property type="entry name" value="DUF676"/>
    <property type="match status" value="1"/>
</dbReference>
<reference evidence="9 10" key="1">
    <citation type="submission" date="2024-07" db="EMBL/GenBank/DDBJ databases">
        <title>Section-level genome sequencing and comparative genomics of Aspergillus sections Usti and Cavernicolus.</title>
        <authorList>
            <consortium name="Lawrence Berkeley National Laboratory"/>
            <person name="Nybo J.L."/>
            <person name="Vesth T.C."/>
            <person name="Theobald S."/>
            <person name="Frisvad J.C."/>
            <person name="Larsen T.O."/>
            <person name="Kjaerboelling I."/>
            <person name="Rothschild-Mancinelli K."/>
            <person name="Lyhne E.K."/>
            <person name="Kogle M.E."/>
            <person name="Barry K."/>
            <person name="Clum A."/>
            <person name="Na H."/>
            <person name="Ledsgaard L."/>
            <person name="Lin J."/>
            <person name="Lipzen A."/>
            <person name="Kuo A."/>
            <person name="Riley R."/>
            <person name="Mondo S."/>
            <person name="LaButti K."/>
            <person name="Haridas S."/>
            <person name="Pangalinan J."/>
            <person name="Salamov A.A."/>
            <person name="Simmons B.A."/>
            <person name="Magnuson J.K."/>
            <person name="Chen J."/>
            <person name="Drula E."/>
            <person name="Henrissat B."/>
            <person name="Wiebenga A."/>
            <person name="Lubbers R.J."/>
            <person name="Gomes A.C."/>
            <person name="Macurrencykelacurrency M.R."/>
            <person name="Stajich J."/>
            <person name="Grigoriev I.V."/>
            <person name="Mortensen U.H."/>
            <person name="De vries R.P."/>
            <person name="Baker S.E."/>
            <person name="Andersen M.R."/>
        </authorList>
    </citation>
    <scope>NUCLEOTIDE SEQUENCE [LARGE SCALE GENOMIC DNA]</scope>
    <source>
        <strain evidence="9 10">CBS 756.74</strain>
    </source>
</reference>